<evidence type="ECO:0000256" key="2">
    <source>
        <dbReference type="SAM" id="MobiDB-lite"/>
    </source>
</evidence>
<dbReference type="EMBL" id="KI913960">
    <property type="protein sequence ID" value="ETW02788.1"/>
    <property type="molecule type" value="Genomic_DNA"/>
</dbReference>
<evidence type="ECO:0000313" key="3">
    <source>
        <dbReference type="EMBL" id="ETW02788.1"/>
    </source>
</evidence>
<evidence type="ECO:0000256" key="1">
    <source>
        <dbReference type="SAM" id="Coils"/>
    </source>
</evidence>
<feature type="region of interest" description="Disordered" evidence="2">
    <location>
        <begin position="1"/>
        <end position="20"/>
    </location>
</feature>
<gene>
    <name evidence="3" type="ORF">H310_05277</name>
</gene>
<dbReference type="STRING" id="157072.A0A024UAX8"/>
<sequence>MNATAAQPPPVMDPNGGPPNGRYEYLLQQVVQLNTDLHKTVALSQSLKAERDSLQELTNRLKQDVMRCEERCEKMQEVLMTETEFKVQSDRKHEALMHKWKQQLEIKAREFEVLQKNLAPPKDLDQLRLAIQEEVELPHRQRTQALQLEIEKFREMYYTTRREFEILKTEHEQTLVNHGNEIESTLATHAVLMNDLKRQVDAAEERADDIHLTEKVRRMELDKEALVLENLKLRQELEHVRQAKLDLFQRQEADATKHAQQLTEALGKITNLDLELNATTRQLGRFKDDCERLQGAVDEKDRKLRDALDDSMKLREQVKQKDLLLVDNHSLHNTKLRELRAELDADKTQFKERQLEWMEQIATLQLSLQQSEATFQKREKEWQMEHAKQLALHSHDETHTQHTTSALETKLAQKVTELAALEEAHDERIQRATHALEQEQLKTHRLQGEKDSLTAKLATTQELVTKLKAETLSWRTQHKEMEQEYRILQAKHRDAIQAQEDVQSQLDQEKAKIQYLEEDLVKLTEQRASDKEVFDKAQARLQAHVDETLAASFTARRTMTEDHKKALDKVTKALSKAEHKRDAYKQKCLQVHDRYKAAIAAKDAVKIQLHQLQEQHHLEVQQFLAQWTHSEESRTTSALLPGKQPVDTKLDSFLAEVDQYNQTRSPRLS</sequence>
<proteinExistence type="predicted"/>
<name>A0A024UAX8_9STRA</name>
<feature type="coiled-coil region" evidence="1">
    <location>
        <begin position="290"/>
        <end position="356"/>
    </location>
</feature>
<dbReference type="AlphaFoldDB" id="A0A024UAX8"/>
<keyword evidence="1" id="KW-0175">Coiled coil</keyword>
<dbReference type="VEuPathDB" id="FungiDB:H310_05277"/>
<dbReference type="GeneID" id="20082327"/>
<dbReference type="RefSeq" id="XP_008868172.1">
    <property type="nucleotide sequence ID" value="XM_008869950.1"/>
</dbReference>
<organism evidence="3">
    <name type="scientific">Aphanomyces invadans</name>
    <dbReference type="NCBI Taxonomy" id="157072"/>
    <lineage>
        <taxon>Eukaryota</taxon>
        <taxon>Sar</taxon>
        <taxon>Stramenopiles</taxon>
        <taxon>Oomycota</taxon>
        <taxon>Saprolegniomycetes</taxon>
        <taxon>Saprolegniales</taxon>
        <taxon>Verrucalvaceae</taxon>
        <taxon>Aphanomyces</taxon>
    </lineage>
</organism>
<accession>A0A024UAX8</accession>
<reference evidence="3" key="1">
    <citation type="submission" date="2013-12" db="EMBL/GenBank/DDBJ databases">
        <title>The Genome Sequence of Aphanomyces invadans NJM9701.</title>
        <authorList>
            <consortium name="The Broad Institute Genomics Platform"/>
            <person name="Russ C."/>
            <person name="Tyler B."/>
            <person name="van West P."/>
            <person name="Dieguez-Uribeondo J."/>
            <person name="Young S.K."/>
            <person name="Zeng Q."/>
            <person name="Gargeya S."/>
            <person name="Fitzgerald M."/>
            <person name="Abouelleil A."/>
            <person name="Alvarado L."/>
            <person name="Chapman S.B."/>
            <person name="Gainer-Dewar J."/>
            <person name="Goldberg J."/>
            <person name="Griggs A."/>
            <person name="Gujja S."/>
            <person name="Hansen M."/>
            <person name="Howarth C."/>
            <person name="Imamovic A."/>
            <person name="Ireland A."/>
            <person name="Larimer J."/>
            <person name="McCowan C."/>
            <person name="Murphy C."/>
            <person name="Pearson M."/>
            <person name="Poon T.W."/>
            <person name="Priest M."/>
            <person name="Roberts A."/>
            <person name="Saif S."/>
            <person name="Shea T."/>
            <person name="Sykes S."/>
            <person name="Wortman J."/>
            <person name="Nusbaum C."/>
            <person name="Birren B."/>
        </authorList>
    </citation>
    <scope>NUCLEOTIDE SEQUENCE [LARGE SCALE GENOMIC DNA]</scope>
    <source>
        <strain evidence="3">NJM9701</strain>
    </source>
</reference>
<dbReference type="eggNOG" id="ENOG502QV7M">
    <property type="taxonomic scope" value="Eukaryota"/>
</dbReference>
<feature type="coiled-coil region" evidence="1">
    <location>
        <begin position="186"/>
        <end position="243"/>
    </location>
</feature>
<dbReference type="OrthoDB" id="311279at2759"/>
<feature type="coiled-coil region" evidence="1">
    <location>
        <begin position="567"/>
        <end position="615"/>
    </location>
</feature>
<protein>
    <submittedName>
        <fullName evidence="3">Uncharacterized protein</fullName>
    </submittedName>
</protein>
<feature type="coiled-coil region" evidence="1">
    <location>
        <begin position="404"/>
        <end position="526"/>
    </location>
</feature>
<feature type="coiled-coil region" evidence="1">
    <location>
        <begin position="44"/>
        <end position="117"/>
    </location>
</feature>